<comment type="similarity">
    <text evidence="1">Belongs to the fatty acyl-CoA reductase family.</text>
</comment>
<feature type="domain" description="Thioester reductase (TE)" evidence="2">
    <location>
        <begin position="17"/>
        <end position="148"/>
    </location>
</feature>
<keyword evidence="1" id="KW-0444">Lipid biosynthesis</keyword>
<accession>A0AAD8A952</accession>
<organism evidence="3 4">
    <name type="scientific">Diploptera punctata</name>
    <name type="common">Pacific beetle cockroach</name>
    <dbReference type="NCBI Taxonomy" id="6984"/>
    <lineage>
        <taxon>Eukaryota</taxon>
        <taxon>Metazoa</taxon>
        <taxon>Ecdysozoa</taxon>
        <taxon>Arthropoda</taxon>
        <taxon>Hexapoda</taxon>
        <taxon>Insecta</taxon>
        <taxon>Pterygota</taxon>
        <taxon>Neoptera</taxon>
        <taxon>Polyneoptera</taxon>
        <taxon>Dictyoptera</taxon>
        <taxon>Blattodea</taxon>
        <taxon>Blaberoidea</taxon>
        <taxon>Blaberidae</taxon>
        <taxon>Diplopterinae</taxon>
        <taxon>Diploptera</taxon>
    </lineage>
</organism>
<dbReference type="GO" id="GO:0035336">
    <property type="term" value="P:long-chain fatty-acyl-CoA metabolic process"/>
    <property type="evidence" value="ECO:0007669"/>
    <property type="project" value="TreeGrafter"/>
</dbReference>
<dbReference type="AlphaFoldDB" id="A0AAD8A952"/>
<reference evidence="3" key="2">
    <citation type="submission" date="2023-05" db="EMBL/GenBank/DDBJ databases">
        <authorList>
            <person name="Fouks B."/>
        </authorList>
    </citation>
    <scope>NUCLEOTIDE SEQUENCE</scope>
    <source>
        <strain evidence="3">Stay&amp;Tobe</strain>
        <tissue evidence="3">Testes</tissue>
    </source>
</reference>
<dbReference type="EC" id="1.2.1.84" evidence="1"/>
<dbReference type="Proteomes" id="UP001233999">
    <property type="component" value="Unassembled WGS sequence"/>
</dbReference>
<name>A0AAD8A952_DIPPU</name>
<sequence length="153" mass="17456">MEESKIVNFFRGKTVFVTGASGFMGKVLVEKILYSCPDVKEVYILLRSKRSKTPEQRIEEMLKIPLFDRLRKECPNALKKLVPLNGDITLDDLGLSPQNKKKVLEEVSVVFHCAATLKLEATLKDAVEMNTRGTWRILQLARDMKNLKSKLMT</sequence>
<proteinExistence type="inferred from homology"/>
<dbReference type="EMBL" id="JASPKZ010002724">
    <property type="protein sequence ID" value="KAJ9594708.1"/>
    <property type="molecule type" value="Genomic_DNA"/>
</dbReference>
<dbReference type="InterPro" id="IPR036291">
    <property type="entry name" value="NAD(P)-bd_dom_sf"/>
</dbReference>
<dbReference type="InterPro" id="IPR013120">
    <property type="entry name" value="FAR_NAD-bd"/>
</dbReference>
<comment type="caution">
    <text evidence="3">The sequence shown here is derived from an EMBL/GenBank/DDBJ whole genome shotgun (WGS) entry which is preliminary data.</text>
</comment>
<comment type="catalytic activity">
    <reaction evidence="1">
        <text>a long-chain fatty acyl-CoA + 2 NADPH + 2 H(+) = a long-chain primary fatty alcohol + 2 NADP(+) + CoA</text>
        <dbReference type="Rhea" id="RHEA:52716"/>
        <dbReference type="ChEBI" id="CHEBI:15378"/>
        <dbReference type="ChEBI" id="CHEBI:57287"/>
        <dbReference type="ChEBI" id="CHEBI:57783"/>
        <dbReference type="ChEBI" id="CHEBI:58349"/>
        <dbReference type="ChEBI" id="CHEBI:77396"/>
        <dbReference type="ChEBI" id="CHEBI:83139"/>
        <dbReference type="EC" id="1.2.1.84"/>
    </reaction>
</comment>
<keyword evidence="1" id="KW-0443">Lipid metabolism</keyword>
<keyword evidence="1" id="KW-0560">Oxidoreductase</keyword>
<dbReference type="GO" id="GO:0102965">
    <property type="term" value="F:alcohol-forming long-chain fatty acyl-CoA reductase activity"/>
    <property type="evidence" value="ECO:0007669"/>
    <property type="project" value="UniProtKB-EC"/>
</dbReference>
<evidence type="ECO:0000259" key="2">
    <source>
        <dbReference type="Pfam" id="PF07993"/>
    </source>
</evidence>
<dbReference type="Pfam" id="PF07993">
    <property type="entry name" value="NAD_binding_4"/>
    <property type="match status" value="1"/>
</dbReference>
<evidence type="ECO:0000313" key="3">
    <source>
        <dbReference type="EMBL" id="KAJ9594708.1"/>
    </source>
</evidence>
<evidence type="ECO:0000256" key="1">
    <source>
        <dbReference type="RuleBase" id="RU363097"/>
    </source>
</evidence>
<dbReference type="GO" id="GO:0005777">
    <property type="term" value="C:peroxisome"/>
    <property type="evidence" value="ECO:0007669"/>
    <property type="project" value="TreeGrafter"/>
</dbReference>
<keyword evidence="1" id="KW-0521">NADP</keyword>
<dbReference type="SUPFAM" id="SSF51735">
    <property type="entry name" value="NAD(P)-binding Rossmann-fold domains"/>
    <property type="match status" value="1"/>
</dbReference>
<dbReference type="PANTHER" id="PTHR11011">
    <property type="entry name" value="MALE STERILITY PROTEIN 2-RELATED"/>
    <property type="match status" value="1"/>
</dbReference>
<dbReference type="InterPro" id="IPR026055">
    <property type="entry name" value="FAR"/>
</dbReference>
<evidence type="ECO:0000313" key="4">
    <source>
        <dbReference type="Proteomes" id="UP001233999"/>
    </source>
</evidence>
<comment type="function">
    <text evidence="1">Catalyzes the reduction of fatty acyl-CoA to fatty alcohols.</text>
</comment>
<dbReference type="GO" id="GO:0080019">
    <property type="term" value="F:alcohol-forming very long-chain fatty acyl-CoA reductase activity"/>
    <property type="evidence" value="ECO:0007669"/>
    <property type="project" value="InterPro"/>
</dbReference>
<feature type="non-terminal residue" evidence="3">
    <location>
        <position position="1"/>
    </location>
</feature>
<reference evidence="3" key="1">
    <citation type="journal article" date="2023" name="IScience">
        <title>Live-bearing cockroach genome reveals convergent evolutionary mechanisms linked to viviparity in insects and beyond.</title>
        <authorList>
            <person name="Fouks B."/>
            <person name="Harrison M.C."/>
            <person name="Mikhailova A.A."/>
            <person name="Marchal E."/>
            <person name="English S."/>
            <person name="Carruthers M."/>
            <person name="Jennings E.C."/>
            <person name="Chiamaka E.L."/>
            <person name="Frigard R.A."/>
            <person name="Pippel M."/>
            <person name="Attardo G.M."/>
            <person name="Benoit J.B."/>
            <person name="Bornberg-Bauer E."/>
            <person name="Tobe S.S."/>
        </authorList>
    </citation>
    <scope>NUCLEOTIDE SEQUENCE</scope>
    <source>
        <strain evidence="3">Stay&amp;Tobe</strain>
    </source>
</reference>
<keyword evidence="4" id="KW-1185">Reference proteome</keyword>
<dbReference type="PANTHER" id="PTHR11011:SF12">
    <property type="entry name" value="FATTY ACYL-COA REDUCTASE"/>
    <property type="match status" value="1"/>
</dbReference>
<protein>
    <recommendedName>
        <fullName evidence="1">Fatty acyl-CoA reductase</fullName>
        <ecNumber evidence="1">1.2.1.84</ecNumber>
    </recommendedName>
</protein>
<dbReference type="Gene3D" id="3.40.50.720">
    <property type="entry name" value="NAD(P)-binding Rossmann-like Domain"/>
    <property type="match status" value="1"/>
</dbReference>
<gene>
    <name evidence="3" type="ORF">L9F63_013982</name>
</gene>